<reference evidence="19" key="2">
    <citation type="submission" date="2025-08" db="UniProtKB">
        <authorList>
            <consortium name="Ensembl"/>
        </authorList>
    </citation>
    <scope>IDENTIFICATION</scope>
</reference>
<dbReference type="STRING" id="161767.ENSAPEP00000024608"/>
<dbReference type="GO" id="GO:0005524">
    <property type="term" value="F:ATP binding"/>
    <property type="evidence" value="ECO:0007669"/>
    <property type="project" value="UniProtKB-KW"/>
</dbReference>
<feature type="domain" description="Protein kinase" evidence="18">
    <location>
        <begin position="164"/>
        <end position="405"/>
    </location>
</feature>
<dbReference type="FunFam" id="3.30.200.20:FF:000095">
    <property type="entry name" value="Mitogen-activated protein kinase kinase kinase 12"/>
    <property type="match status" value="1"/>
</dbReference>
<proteinExistence type="inferred from homology"/>
<evidence type="ECO:0000256" key="16">
    <source>
        <dbReference type="PIRSR" id="PIRSR038165-51"/>
    </source>
</evidence>
<evidence type="ECO:0000256" key="17">
    <source>
        <dbReference type="SAM" id="MobiDB-lite"/>
    </source>
</evidence>
<keyword evidence="7" id="KW-0677">Repeat</keyword>
<evidence type="ECO:0000256" key="4">
    <source>
        <dbReference type="ARBA" id="ARBA00022490"/>
    </source>
</evidence>
<dbReference type="GO" id="GO:0106310">
    <property type="term" value="F:protein serine kinase activity"/>
    <property type="evidence" value="ECO:0007669"/>
    <property type="project" value="RHEA"/>
</dbReference>
<feature type="compositionally biased region" description="Low complexity" evidence="17">
    <location>
        <begin position="65"/>
        <end position="77"/>
    </location>
</feature>
<keyword evidence="10 14" id="KW-0067">ATP-binding</keyword>
<sequence>MSGTCIHEPRAPSPSLSGFSTPISEPPYRRLDGDTPACTPETDLTPTQCVLRNVLSIDTGGQVAPSGSSPTPSDGPSAHFDNSVLKLHEHEACQCGGGAEAGHSPEAGAVRSQSENIRLQSGSGGFLEGLFGCLKPVWTMIGKAYSTEHKHSQEESWEVPFEEISDLQWVGSGAQGAVFLGKFHGEDVAVKKVRDIKETEIKHLRKLKHPNIITFKGVCTQAPCYCILMEYCAQGQLYEVLRAGRKITPSLLVDWSMGIAGGMNYLHLHKIIHRDLKSPNMLITHDDLVKISDFGTSKELSDKSTKMSFAGTVAWMAPEVIRNEPVSEKVDIWSFGVVLWEMLTGEIPYKDVDSSAIIWGVGNNSLQLPIPESCPDGFKILLRQCWNCKPRNRPSFRQILLHLDIASADVLSTPQETYFKSQAEWREEVKQHFEKIKSEGTCLHRLDEELINRRREELRHALDIREHYERKLERANNLYMELSAVMLQLELKEKELQRREQSLDKKYPGLFKHHSSRQGSSSNSMDKLIKKRNVPQKLPSGKRPDILKSEVIIPKMDSSVMQVTIPACPNRSSTSPSRSRRVKTRHRKPGKGSSGDLAGLKATQSSPNRDTTAQANSSTTNASKQLLEPSAALRGLSHEQQQRQLSSSSPDLICTTLEAEGQGKGEPSVGGSPDSPCGRGAAAGRGSLGSPRLPHDGEDKEEGAGAVRLPRGASGGIGSQHLTPSAILYRAAITRKQRRGVSSEEEEGEVDSEVELPRRRRPTSITKCQSVSTFSSENLSVSDGEEGHTTDHSHSGTPDVVSTNTDDRLDDRSDDLLSQGSEIPADNTDPAQASDGLSERDGALGQGKALLDAGQNPNESRALCDDSDCDSAELDQSGSGEPSRPPSAGAWVPPSQPYQGYPPTPHTGPP</sequence>
<evidence type="ECO:0000313" key="19">
    <source>
        <dbReference type="Ensembl" id="ENSAPEP00000024608.1"/>
    </source>
</evidence>
<evidence type="ECO:0000256" key="8">
    <source>
        <dbReference type="ARBA" id="ARBA00022741"/>
    </source>
</evidence>
<feature type="compositionally biased region" description="Pro residues" evidence="17">
    <location>
        <begin position="894"/>
        <end position="910"/>
    </location>
</feature>
<evidence type="ECO:0000313" key="20">
    <source>
        <dbReference type="Proteomes" id="UP000265080"/>
    </source>
</evidence>
<evidence type="ECO:0000256" key="12">
    <source>
        <dbReference type="ARBA" id="ARBA00047559"/>
    </source>
</evidence>
<feature type="binding site" evidence="16">
    <location>
        <position position="191"/>
    </location>
    <ligand>
        <name>ATP</name>
        <dbReference type="ChEBI" id="CHEBI:30616"/>
    </ligand>
</feature>
<dbReference type="PIRSF" id="PIRSF038165">
    <property type="entry name" value="MAPKKK12_MAPKKK13"/>
    <property type="match status" value="1"/>
</dbReference>
<keyword evidence="4" id="KW-0963">Cytoplasm</keyword>
<dbReference type="FunFam" id="1.10.510.10:FF:000087">
    <property type="entry name" value="Mitogen-activated protein kinase kinase kinase 12"/>
    <property type="match status" value="1"/>
</dbReference>
<dbReference type="PANTHER" id="PTHR44329:SF17">
    <property type="entry name" value="MITOGEN-ACTIVATED PROTEIN KINASE KINASE KINASE 12"/>
    <property type="match status" value="1"/>
</dbReference>
<dbReference type="Proteomes" id="UP000265080">
    <property type="component" value="Chromosome 8"/>
</dbReference>
<protein>
    <recommendedName>
        <fullName evidence="14">Mitogen-activated protein kinase kinase kinase 12</fullName>
        <ecNumber evidence="14">2.7.11.25</ecNumber>
    </recommendedName>
</protein>
<dbReference type="PROSITE" id="PS50011">
    <property type="entry name" value="PROTEIN_KINASE_DOM"/>
    <property type="match status" value="1"/>
</dbReference>
<reference evidence="19 20" key="1">
    <citation type="submission" date="2018-03" db="EMBL/GenBank/DDBJ databases">
        <title>Finding Nemo's genes: A chromosome-scale reference assembly of the genome of the orange clownfish Amphiprion percula.</title>
        <authorList>
            <person name="Lehmann R."/>
        </authorList>
    </citation>
    <scope>NUCLEOTIDE SEQUENCE</scope>
</reference>
<evidence type="ECO:0000256" key="13">
    <source>
        <dbReference type="ARBA" id="ARBA00048329"/>
    </source>
</evidence>
<dbReference type="Ensembl" id="ENSAPET00000025255.1">
    <property type="protein sequence ID" value="ENSAPEP00000024608.1"/>
    <property type="gene ID" value="ENSAPEG00000017464.1"/>
</dbReference>
<comment type="function">
    <text evidence="14">May be an activator of the JNK/SAPK pathway.</text>
</comment>
<feature type="binding site" evidence="16">
    <location>
        <begin position="170"/>
        <end position="178"/>
    </location>
    <ligand>
        <name>ATP</name>
        <dbReference type="ChEBI" id="CHEBI:30616"/>
    </ligand>
</feature>
<dbReference type="CDD" id="cd14059">
    <property type="entry name" value="STKc_MAP3K12_13"/>
    <property type="match status" value="1"/>
</dbReference>
<feature type="compositionally biased region" description="Basic and acidic residues" evidence="17">
    <location>
        <begin position="785"/>
        <end position="794"/>
    </location>
</feature>
<evidence type="ECO:0000256" key="3">
    <source>
        <dbReference type="ARBA" id="ARBA00006529"/>
    </source>
</evidence>
<feature type="region of interest" description="Disordered" evidence="17">
    <location>
        <begin position="96"/>
        <end position="115"/>
    </location>
</feature>
<comment type="catalytic activity">
    <reaction evidence="13">
        <text>L-seryl-[protein] + ATP = O-phospho-L-seryl-[protein] + ADP + H(+)</text>
        <dbReference type="Rhea" id="RHEA:17989"/>
        <dbReference type="Rhea" id="RHEA-COMP:9863"/>
        <dbReference type="Rhea" id="RHEA-COMP:11604"/>
        <dbReference type="ChEBI" id="CHEBI:15378"/>
        <dbReference type="ChEBI" id="CHEBI:29999"/>
        <dbReference type="ChEBI" id="CHEBI:30616"/>
        <dbReference type="ChEBI" id="CHEBI:83421"/>
        <dbReference type="ChEBI" id="CHEBI:456216"/>
        <dbReference type="EC" id="2.7.11.25"/>
    </reaction>
</comment>
<comment type="subcellular location">
    <subcellularLocation>
        <location evidence="2">Cytoplasm</location>
    </subcellularLocation>
    <subcellularLocation>
        <location evidence="1">Membrane</location>
    </subcellularLocation>
</comment>
<feature type="active site" description="Proton acceptor" evidence="15">
    <location>
        <position position="275"/>
    </location>
</feature>
<accession>A0A3P8TML4</accession>
<reference evidence="19" key="3">
    <citation type="submission" date="2025-09" db="UniProtKB">
        <authorList>
            <consortium name="Ensembl"/>
        </authorList>
    </citation>
    <scope>IDENTIFICATION</scope>
</reference>
<dbReference type="GeneTree" id="ENSGT00940000159006"/>
<dbReference type="InterPro" id="IPR008271">
    <property type="entry name" value="Ser/Thr_kinase_AS"/>
</dbReference>
<keyword evidence="5 14" id="KW-0723">Serine/threonine-protein kinase</keyword>
<dbReference type="GO" id="GO:0004709">
    <property type="term" value="F:MAP kinase kinase kinase activity"/>
    <property type="evidence" value="ECO:0007669"/>
    <property type="project" value="UniProtKB-EC"/>
</dbReference>
<evidence type="ECO:0000256" key="2">
    <source>
        <dbReference type="ARBA" id="ARBA00004496"/>
    </source>
</evidence>
<evidence type="ECO:0000256" key="15">
    <source>
        <dbReference type="PIRSR" id="PIRSR038165-50"/>
    </source>
</evidence>
<feature type="region of interest" description="Disordered" evidence="17">
    <location>
        <begin position="564"/>
        <end position="623"/>
    </location>
</feature>
<dbReference type="EC" id="2.7.11.25" evidence="14"/>
<organism evidence="19 20">
    <name type="scientific">Amphiprion percula</name>
    <name type="common">Orange clownfish</name>
    <name type="synonym">Lutjanus percula</name>
    <dbReference type="NCBI Taxonomy" id="161767"/>
    <lineage>
        <taxon>Eukaryota</taxon>
        <taxon>Metazoa</taxon>
        <taxon>Chordata</taxon>
        <taxon>Craniata</taxon>
        <taxon>Vertebrata</taxon>
        <taxon>Euteleostomi</taxon>
        <taxon>Actinopterygii</taxon>
        <taxon>Neopterygii</taxon>
        <taxon>Teleostei</taxon>
        <taxon>Neoteleostei</taxon>
        <taxon>Acanthomorphata</taxon>
        <taxon>Ovalentaria</taxon>
        <taxon>Pomacentridae</taxon>
        <taxon>Amphiprion</taxon>
    </lineage>
</organism>
<name>A0A3P8TML4_AMPPE</name>
<feature type="compositionally biased region" description="Acidic residues" evidence="17">
    <location>
        <begin position="743"/>
        <end position="754"/>
    </location>
</feature>
<comment type="catalytic activity">
    <reaction evidence="12">
        <text>L-threonyl-[protein] + ATP = O-phospho-L-threonyl-[protein] + ADP + H(+)</text>
        <dbReference type="Rhea" id="RHEA:46608"/>
        <dbReference type="Rhea" id="RHEA-COMP:11060"/>
        <dbReference type="Rhea" id="RHEA-COMP:11605"/>
        <dbReference type="ChEBI" id="CHEBI:15378"/>
        <dbReference type="ChEBI" id="CHEBI:30013"/>
        <dbReference type="ChEBI" id="CHEBI:30616"/>
        <dbReference type="ChEBI" id="CHEBI:61977"/>
        <dbReference type="ChEBI" id="CHEBI:456216"/>
        <dbReference type="EC" id="2.7.11.25"/>
    </reaction>
</comment>
<dbReference type="GO" id="GO:0005737">
    <property type="term" value="C:cytoplasm"/>
    <property type="evidence" value="ECO:0007669"/>
    <property type="project" value="UniProtKB-SubCell"/>
</dbReference>
<dbReference type="InterPro" id="IPR027257">
    <property type="entry name" value="MAPKKK12"/>
</dbReference>
<dbReference type="GO" id="GO:0016020">
    <property type="term" value="C:membrane"/>
    <property type="evidence" value="ECO:0007669"/>
    <property type="project" value="UniProtKB-SubCell"/>
</dbReference>
<dbReference type="Gene3D" id="3.30.200.20">
    <property type="entry name" value="Phosphorylase Kinase, domain 1"/>
    <property type="match status" value="1"/>
</dbReference>
<comment type="cofactor">
    <cofactor evidence="14">
        <name>Mg(2+)</name>
        <dbReference type="ChEBI" id="CHEBI:18420"/>
    </cofactor>
</comment>
<dbReference type="AlphaFoldDB" id="A0A3P8TML4"/>
<dbReference type="Pfam" id="PF07714">
    <property type="entry name" value="PK_Tyr_Ser-Thr"/>
    <property type="match status" value="1"/>
</dbReference>
<dbReference type="InterPro" id="IPR001245">
    <property type="entry name" value="Ser-Thr/Tyr_kinase_cat_dom"/>
</dbReference>
<dbReference type="Gene3D" id="1.10.510.10">
    <property type="entry name" value="Transferase(Phosphotransferase) domain 1"/>
    <property type="match status" value="1"/>
</dbReference>
<evidence type="ECO:0000256" key="10">
    <source>
        <dbReference type="ARBA" id="ARBA00022840"/>
    </source>
</evidence>
<dbReference type="PRINTS" id="PR00109">
    <property type="entry name" value="TYRKINASE"/>
</dbReference>
<keyword evidence="6 14" id="KW-0808">Transferase</keyword>
<feature type="compositionally biased region" description="Basic residues" evidence="17">
    <location>
        <begin position="578"/>
        <end position="590"/>
    </location>
</feature>
<dbReference type="GO" id="GO:0007254">
    <property type="term" value="P:JNK cascade"/>
    <property type="evidence" value="ECO:0007669"/>
    <property type="project" value="InterPro"/>
</dbReference>
<feature type="compositionally biased region" description="Polar residues" evidence="17">
    <location>
        <begin position="14"/>
        <end position="23"/>
    </location>
</feature>
<evidence type="ECO:0000256" key="6">
    <source>
        <dbReference type="ARBA" id="ARBA00022679"/>
    </source>
</evidence>
<dbReference type="InterPro" id="IPR011009">
    <property type="entry name" value="Kinase-like_dom_sf"/>
</dbReference>
<keyword evidence="8 14" id="KW-0547">Nucleotide-binding</keyword>
<feature type="region of interest" description="Disordered" evidence="17">
    <location>
        <begin position="60"/>
        <end position="81"/>
    </location>
</feature>
<evidence type="ECO:0000256" key="5">
    <source>
        <dbReference type="ARBA" id="ARBA00022527"/>
    </source>
</evidence>
<dbReference type="OMA" id="GPEAMAC"/>
<evidence type="ECO:0000256" key="14">
    <source>
        <dbReference type="PIRNR" id="PIRNR038165"/>
    </source>
</evidence>
<keyword evidence="14" id="KW-0460">Magnesium</keyword>
<dbReference type="SMART" id="SM00220">
    <property type="entry name" value="S_TKc"/>
    <property type="match status" value="1"/>
</dbReference>
<evidence type="ECO:0000256" key="9">
    <source>
        <dbReference type="ARBA" id="ARBA00022777"/>
    </source>
</evidence>
<comment type="similarity">
    <text evidence="3 14">Belongs to the protein kinase superfamily. STE Ser/Thr protein kinase family. MAP kinase kinase kinase subfamily.</text>
</comment>
<evidence type="ECO:0000256" key="1">
    <source>
        <dbReference type="ARBA" id="ARBA00004370"/>
    </source>
</evidence>
<dbReference type="PIRSF" id="PIRSF500741">
    <property type="entry name" value="MAPKKK12"/>
    <property type="match status" value="1"/>
</dbReference>
<keyword evidence="20" id="KW-1185">Reference proteome</keyword>
<feature type="compositionally biased region" description="Low complexity" evidence="17">
    <location>
        <begin position="611"/>
        <end position="623"/>
    </location>
</feature>
<feature type="compositionally biased region" description="Basic and acidic residues" evidence="17">
    <location>
        <begin position="805"/>
        <end position="815"/>
    </location>
</feature>
<feature type="region of interest" description="Disordered" evidence="17">
    <location>
        <begin position="503"/>
        <end position="527"/>
    </location>
</feature>
<dbReference type="InterPro" id="IPR000719">
    <property type="entry name" value="Prot_kinase_dom"/>
</dbReference>
<feature type="region of interest" description="Disordered" evidence="17">
    <location>
        <begin position="1"/>
        <end position="44"/>
    </location>
</feature>
<evidence type="ECO:0000259" key="18">
    <source>
        <dbReference type="PROSITE" id="PS50011"/>
    </source>
</evidence>
<dbReference type="PANTHER" id="PTHR44329">
    <property type="entry name" value="SERINE/THREONINE-PROTEIN KINASE TNNI3K-RELATED"/>
    <property type="match status" value="1"/>
</dbReference>
<keyword evidence="11" id="KW-0472">Membrane</keyword>
<evidence type="ECO:0000256" key="11">
    <source>
        <dbReference type="ARBA" id="ARBA00023136"/>
    </source>
</evidence>
<dbReference type="InterPro" id="IPR051681">
    <property type="entry name" value="Ser/Thr_Kinases-Pseudokinases"/>
</dbReference>
<dbReference type="InterPro" id="IPR017419">
    <property type="entry name" value="MAP3K12_MAP3K13"/>
</dbReference>
<dbReference type="PROSITE" id="PS00108">
    <property type="entry name" value="PROTEIN_KINASE_ST"/>
    <property type="match status" value="1"/>
</dbReference>
<dbReference type="SUPFAM" id="SSF56112">
    <property type="entry name" value="Protein kinase-like (PK-like)"/>
    <property type="match status" value="1"/>
</dbReference>
<keyword evidence="9 14" id="KW-0418">Kinase</keyword>
<feature type="compositionally biased region" description="Polar residues" evidence="17">
    <location>
        <begin position="763"/>
        <end position="781"/>
    </location>
</feature>
<feature type="region of interest" description="Disordered" evidence="17">
    <location>
        <begin position="659"/>
        <end position="910"/>
    </location>
</feature>
<evidence type="ECO:0000256" key="7">
    <source>
        <dbReference type="ARBA" id="ARBA00022737"/>
    </source>
</evidence>